<accession>A0A2H6N453</accession>
<dbReference type="EMBL" id="IACI01041987">
    <property type="protein sequence ID" value="LAA24144.1"/>
    <property type="molecule type" value="Transcribed_RNA"/>
</dbReference>
<dbReference type="AlphaFoldDB" id="A0A2H6N453"/>
<sequence>MIYNKVKNNIDVVLTLQLGNYNGLIKGTYDLDLKFQRLSCPPTPRGHLIALCSLSSLNPRSICHLKKGHRVTIYRCSKGGKVPMPHCPYYYKEGLNSKF</sequence>
<reference evidence="1" key="1">
    <citation type="submission" date="2017-07" db="EMBL/GenBank/DDBJ databases">
        <authorList>
            <person name="Mikheyev A."/>
            <person name="Grau M."/>
        </authorList>
    </citation>
    <scope>NUCLEOTIDE SEQUENCE</scope>
    <source>
        <tissue evidence="1">Venom_gland</tissue>
    </source>
</reference>
<name>A0A2H6N453_9SAUR</name>
<reference evidence="1" key="2">
    <citation type="submission" date="2017-12" db="EMBL/GenBank/DDBJ databases">
        <title>Coralsnake Venomics: Analyses of Venom Gland Transcriptomes and Proteomes of Six Brazilian Taxa.</title>
        <authorList>
            <person name="Aird S.D."/>
            <person name="Jorge da Silva N."/>
            <person name="Qiu L."/>
            <person name="Villar-Briones A."/>
            <person name="Aparecida-Saddi V."/>
            <person name="Campos-Telles M.P."/>
            <person name="Grau M."/>
            <person name="Mikheyev A.S."/>
        </authorList>
    </citation>
    <scope>NUCLEOTIDE SEQUENCE</scope>
    <source>
        <tissue evidence="1">Venom_gland</tissue>
    </source>
</reference>
<evidence type="ECO:0000313" key="1">
    <source>
        <dbReference type="EMBL" id="LAA24144.1"/>
    </source>
</evidence>
<organism evidence="1">
    <name type="scientific">Micrurus carvalhoi</name>
    <dbReference type="NCBI Taxonomy" id="3147026"/>
    <lineage>
        <taxon>Eukaryota</taxon>
        <taxon>Metazoa</taxon>
        <taxon>Chordata</taxon>
        <taxon>Craniata</taxon>
        <taxon>Vertebrata</taxon>
        <taxon>Euteleostomi</taxon>
        <taxon>Lepidosauria</taxon>
        <taxon>Squamata</taxon>
        <taxon>Bifurcata</taxon>
        <taxon>Unidentata</taxon>
        <taxon>Episquamata</taxon>
        <taxon>Toxicofera</taxon>
        <taxon>Serpentes</taxon>
        <taxon>Colubroidea</taxon>
        <taxon>Elapidae</taxon>
        <taxon>Elapinae</taxon>
        <taxon>Micrurus</taxon>
    </lineage>
</organism>
<proteinExistence type="predicted"/>
<protein>
    <submittedName>
        <fullName evidence="1">Uncharacterized protein</fullName>
    </submittedName>
</protein>